<dbReference type="Proteomes" id="UP000325313">
    <property type="component" value="Unassembled WGS sequence"/>
</dbReference>
<dbReference type="OrthoDB" id="10295825at2759"/>
<dbReference type="AlphaFoldDB" id="A0A5B0MD19"/>
<name>A0A5B0MD19_PUCGR</name>
<protein>
    <submittedName>
        <fullName evidence="1">Uncharacterized protein</fullName>
    </submittedName>
</protein>
<gene>
    <name evidence="2" type="ORF">PGT21_009629</name>
    <name evidence="1" type="ORF">PGTUg99_021633</name>
</gene>
<reference evidence="3 4" key="1">
    <citation type="submission" date="2019-05" db="EMBL/GenBank/DDBJ databases">
        <title>Emergence of the Ug99 lineage of the wheat stem rust pathogen through somatic hybridization.</title>
        <authorList>
            <person name="Li F."/>
            <person name="Upadhyaya N.M."/>
            <person name="Sperschneider J."/>
            <person name="Matny O."/>
            <person name="Nguyen-Phuc H."/>
            <person name="Mago R."/>
            <person name="Raley C."/>
            <person name="Miller M.E."/>
            <person name="Silverstein K.A.T."/>
            <person name="Henningsen E."/>
            <person name="Hirsch C.D."/>
            <person name="Visser B."/>
            <person name="Pretorius Z.A."/>
            <person name="Steffenson B.J."/>
            <person name="Schwessinger B."/>
            <person name="Dodds P.N."/>
            <person name="Figueroa M."/>
        </authorList>
    </citation>
    <scope>NUCLEOTIDE SEQUENCE [LARGE SCALE GENOMIC DNA]</scope>
    <source>
        <strain evidence="2">21-0</strain>
        <strain evidence="1 4">Ug99</strain>
    </source>
</reference>
<dbReference type="Proteomes" id="UP000324748">
    <property type="component" value="Unassembled WGS sequence"/>
</dbReference>
<evidence type="ECO:0000313" key="4">
    <source>
        <dbReference type="Proteomes" id="UP000325313"/>
    </source>
</evidence>
<evidence type="ECO:0000313" key="3">
    <source>
        <dbReference type="Proteomes" id="UP000324748"/>
    </source>
</evidence>
<organism evidence="1 4">
    <name type="scientific">Puccinia graminis f. sp. tritici</name>
    <dbReference type="NCBI Taxonomy" id="56615"/>
    <lineage>
        <taxon>Eukaryota</taxon>
        <taxon>Fungi</taxon>
        <taxon>Dikarya</taxon>
        <taxon>Basidiomycota</taxon>
        <taxon>Pucciniomycotina</taxon>
        <taxon>Pucciniomycetes</taxon>
        <taxon>Pucciniales</taxon>
        <taxon>Pucciniaceae</taxon>
        <taxon>Puccinia</taxon>
    </lineage>
</organism>
<proteinExistence type="predicted"/>
<evidence type="ECO:0000313" key="1">
    <source>
        <dbReference type="EMBL" id="KAA1074126.1"/>
    </source>
</evidence>
<comment type="caution">
    <text evidence="1">The sequence shown here is derived from an EMBL/GenBank/DDBJ whole genome shotgun (WGS) entry which is preliminary data.</text>
</comment>
<accession>A0A5B0MD19</accession>
<evidence type="ECO:0000313" key="2">
    <source>
        <dbReference type="EMBL" id="KAA1090662.1"/>
    </source>
</evidence>
<dbReference type="EMBL" id="VDEP01000473">
    <property type="protein sequence ID" value="KAA1074126.1"/>
    <property type="molecule type" value="Genomic_DNA"/>
</dbReference>
<sequence>MGKQKENPQSNKIEAYLIAKLFFKENNLDHKTTPLKLEMSLDIQANQTAYPALEIIA</sequence>
<dbReference type="EMBL" id="VSWC01000092">
    <property type="protein sequence ID" value="KAA1090662.1"/>
    <property type="molecule type" value="Genomic_DNA"/>
</dbReference>
<keyword evidence="3" id="KW-1185">Reference proteome</keyword>